<dbReference type="EMBL" id="CP058215">
    <property type="protein sequence ID" value="QLC51168.1"/>
    <property type="molecule type" value="Genomic_DNA"/>
</dbReference>
<sequence length="433" mass="47202">MSSTNEQTEVDIVKDIISSTAGQETENRENIPSQIIIVGTAHVSEKSVREVISTIEREKPDIVAVELCKARYDSLKGNVENTDIPVKDLLREGKVYFYIVHMLLAHVQKKFADEMGIQPGAEMISAMDAAEENGARILLIDRNVQVTLQRFWSKMGFVEKLKMLGGLIAAVLGIGGTKDIDMDTITNQDIVSMLVEEFRETSPNAVKVLIDERDAYMARNLLRAASGGGKKIVAVVGAGHRAGIQKYIENPDTLPKIEYATEAPKKRFSIMKVFGFVIVGIALATFALLILSGVPLETMMLAFAWWFVINGVLSAAGAILARGHPYSVITAFSVAWLTSLNPMMAAGWFAGLTEAKYRNPTTDDFKGMVDIESTEDMMKNNLFRVIMVAALANLGSMIGTFLGVYVMLEVTGINPQEIIQSGINAGLTAIGMG</sequence>
<evidence type="ECO:0000313" key="3">
    <source>
        <dbReference type="Proteomes" id="UP000509594"/>
    </source>
</evidence>
<dbReference type="Pfam" id="PF01963">
    <property type="entry name" value="TraB_PrgY_gumN"/>
    <property type="match status" value="1"/>
</dbReference>
<keyword evidence="1" id="KW-0472">Membrane</keyword>
<dbReference type="PANTHER" id="PTHR21530:SF7">
    <property type="entry name" value="TRAB DOMAIN-CONTAINING PROTEIN"/>
    <property type="match status" value="1"/>
</dbReference>
<reference evidence="2 3" key="1">
    <citation type="submission" date="2020-06" db="EMBL/GenBank/DDBJ databases">
        <title>Methanolobus halotolerans sp. nov., isolated from a saline lake Tus in Siberia.</title>
        <authorList>
            <person name="Shen Y."/>
            <person name="Chen S.-C."/>
            <person name="Lai M.-C."/>
            <person name="Huang H.-H."/>
            <person name="Chiu H.-H."/>
            <person name="Tang S.-L."/>
            <person name="Rogozin D.Y."/>
            <person name="Degermendzhy A.G."/>
        </authorList>
    </citation>
    <scope>NUCLEOTIDE SEQUENCE [LARGE SCALE GENOMIC DNA]</scope>
    <source>
        <strain evidence="2 3">DSM 21339</strain>
    </source>
</reference>
<protein>
    <submittedName>
        <fullName evidence="2">TraB/GumN family protein</fullName>
    </submittedName>
</protein>
<feature type="transmembrane region" description="Helical" evidence="1">
    <location>
        <begin position="300"/>
        <end position="321"/>
    </location>
</feature>
<keyword evidence="3" id="KW-1185">Reference proteome</keyword>
<dbReference type="InterPro" id="IPR046345">
    <property type="entry name" value="TraB_PrgY-like"/>
</dbReference>
<feature type="transmembrane region" description="Helical" evidence="1">
    <location>
        <begin position="382"/>
        <end position="408"/>
    </location>
</feature>
<dbReference type="Proteomes" id="UP000509594">
    <property type="component" value="Chromosome"/>
</dbReference>
<dbReference type="InterPro" id="IPR005230">
    <property type="entry name" value="TraB_bac"/>
</dbReference>
<dbReference type="AlphaFoldDB" id="A0A7D5I5P7"/>
<feature type="transmembrane region" description="Helical" evidence="1">
    <location>
        <begin position="273"/>
        <end position="294"/>
    </location>
</feature>
<keyword evidence="1" id="KW-1133">Transmembrane helix</keyword>
<dbReference type="NCBIfam" id="TIGR00261">
    <property type="entry name" value="traB"/>
    <property type="match status" value="1"/>
</dbReference>
<gene>
    <name evidence="2" type="ORF">HWN40_01020</name>
</gene>
<keyword evidence="1" id="KW-0812">Transmembrane</keyword>
<evidence type="ECO:0000313" key="2">
    <source>
        <dbReference type="EMBL" id="QLC51168.1"/>
    </source>
</evidence>
<dbReference type="InterPro" id="IPR002816">
    <property type="entry name" value="TraB/PrgY/GumN_fam"/>
</dbReference>
<accession>A0A7D5I5P7</accession>
<dbReference type="OrthoDB" id="185689at2157"/>
<dbReference type="KEGG" id="mzi:HWN40_01020"/>
<feature type="transmembrane region" description="Helical" evidence="1">
    <location>
        <begin position="328"/>
        <end position="350"/>
    </location>
</feature>
<proteinExistence type="predicted"/>
<evidence type="ECO:0000256" key="1">
    <source>
        <dbReference type="SAM" id="Phobius"/>
    </source>
</evidence>
<dbReference type="PANTHER" id="PTHR21530">
    <property type="entry name" value="PHEROMONE SHUTDOWN PROTEIN"/>
    <property type="match status" value="1"/>
</dbReference>
<name>A0A7D5I5P7_9EURY</name>
<dbReference type="CDD" id="cd14726">
    <property type="entry name" value="TraB_PrgY-like"/>
    <property type="match status" value="1"/>
</dbReference>
<organism evidence="2 3">
    <name type="scientific">Methanolobus zinderi</name>
    <dbReference type="NCBI Taxonomy" id="536044"/>
    <lineage>
        <taxon>Archaea</taxon>
        <taxon>Methanobacteriati</taxon>
        <taxon>Methanobacteriota</taxon>
        <taxon>Stenosarchaea group</taxon>
        <taxon>Methanomicrobia</taxon>
        <taxon>Methanosarcinales</taxon>
        <taxon>Methanosarcinaceae</taxon>
        <taxon>Methanolobus</taxon>
    </lineage>
</organism>